<reference evidence="2 3" key="1">
    <citation type="submission" date="2020-08" db="EMBL/GenBank/DDBJ databases">
        <title>Genomic Encyclopedia of Type Strains, Phase IV (KMG-IV): sequencing the most valuable type-strain genomes for metagenomic binning, comparative biology and taxonomic classification.</title>
        <authorList>
            <person name="Goeker M."/>
        </authorList>
    </citation>
    <scope>NUCLEOTIDE SEQUENCE [LARGE SCALE GENOMIC DNA]</scope>
    <source>
        <strain evidence="2 3">DSM 100694</strain>
    </source>
</reference>
<keyword evidence="3" id="KW-1185">Reference proteome</keyword>
<name>A0A840DZH3_9HYPH</name>
<feature type="domain" description="Solute-binding protein family 5" evidence="1">
    <location>
        <begin position="2"/>
        <end position="50"/>
    </location>
</feature>
<evidence type="ECO:0000259" key="1">
    <source>
        <dbReference type="Pfam" id="PF00496"/>
    </source>
</evidence>
<comment type="caution">
    <text evidence="2">The sequence shown here is derived from an EMBL/GenBank/DDBJ whole genome shotgun (WGS) entry which is preliminary data.</text>
</comment>
<evidence type="ECO:0000313" key="3">
    <source>
        <dbReference type="Proteomes" id="UP000585970"/>
    </source>
</evidence>
<dbReference type="Pfam" id="PF00496">
    <property type="entry name" value="SBP_bac_5"/>
    <property type="match status" value="1"/>
</dbReference>
<protein>
    <submittedName>
        <fullName evidence="2">ABC-type transport system substrate-binding protein</fullName>
    </submittedName>
</protein>
<dbReference type="Gene3D" id="3.90.76.10">
    <property type="entry name" value="Dipeptide-binding Protein, Domain 1"/>
    <property type="match status" value="1"/>
</dbReference>
<sequence>MVPALVTHWDVSDDGHSTVVAFHFRDSLKFHNGRPVNANDFVGDMMRIVKLQMAKAEIFNEYRILEQNVDDAFYP</sequence>
<dbReference type="SUPFAM" id="SSF53850">
    <property type="entry name" value="Periplasmic binding protein-like II"/>
    <property type="match status" value="1"/>
</dbReference>
<organism evidence="2 3">
    <name type="scientific">Bartonella fuyuanensis</name>
    <dbReference type="NCBI Taxonomy" id="1460968"/>
    <lineage>
        <taxon>Bacteria</taxon>
        <taxon>Pseudomonadati</taxon>
        <taxon>Pseudomonadota</taxon>
        <taxon>Alphaproteobacteria</taxon>
        <taxon>Hyphomicrobiales</taxon>
        <taxon>Bartonellaceae</taxon>
        <taxon>Bartonella</taxon>
    </lineage>
</organism>
<accession>A0A840DZH3</accession>
<dbReference type="AlphaFoldDB" id="A0A840DZH3"/>
<dbReference type="InterPro" id="IPR000914">
    <property type="entry name" value="SBP_5_dom"/>
</dbReference>
<gene>
    <name evidence="2" type="ORF">GGR08_001213</name>
</gene>
<evidence type="ECO:0000313" key="2">
    <source>
        <dbReference type="EMBL" id="MBB4076902.1"/>
    </source>
</evidence>
<dbReference type="Proteomes" id="UP000585970">
    <property type="component" value="Unassembled WGS sequence"/>
</dbReference>
<dbReference type="EMBL" id="JACIFE010000014">
    <property type="protein sequence ID" value="MBB4076902.1"/>
    <property type="molecule type" value="Genomic_DNA"/>
</dbReference>
<proteinExistence type="predicted"/>